<name>A0ABR2ZRK3_9AGAR</name>
<protein>
    <submittedName>
        <fullName evidence="1">Uncharacterized protein</fullName>
    </submittedName>
</protein>
<evidence type="ECO:0000313" key="1">
    <source>
        <dbReference type="EMBL" id="KAL0063348.1"/>
    </source>
</evidence>
<dbReference type="Proteomes" id="UP001437256">
    <property type="component" value="Unassembled WGS sequence"/>
</dbReference>
<organism evidence="1 2">
    <name type="scientific">Marasmius tenuissimus</name>
    <dbReference type="NCBI Taxonomy" id="585030"/>
    <lineage>
        <taxon>Eukaryota</taxon>
        <taxon>Fungi</taxon>
        <taxon>Dikarya</taxon>
        <taxon>Basidiomycota</taxon>
        <taxon>Agaricomycotina</taxon>
        <taxon>Agaricomycetes</taxon>
        <taxon>Agaricomycetidae</taxon>
        <taxon>Agaricales</taxon>
        <taxon>Marasmiineae</taxon>
        <taxon>Marasmiaceae</taxon>
        <taxon>Marasmius</taxon>
    </lineage>
</organism>
<accession>A0ABR2ZRK3</accession>
<sequence>MAQLMLRRSKNAPLHIVWSDSYGDSRILEDALARIHRIASLTITATNLLVNTPLTSLTDPAPRLASLKLSSPGHTTITLPPNFLGNHTPNLRTVEFFGPISTETPLLRNDLTTLTVDCEHHLRSISRERFVEILRCLPNLETVSLPGTYRGATELSLGREQLYLRRLRSMRLTRINVSFLCDVLDKTSFPSPPHFSLHVDTEAVGFSVAENEISRLFASVGRVYESENNPYFFTSLKVRAFTVVAYACDIGETCEVLDCPGCTTCMADCPTLEISYGFQSDAHQRILTRSLLLDEDSWAVLPFREIRSLEMGQDYIAELFLDSLWRVEYFQAFERLSTVKIEGSRLAEHFVGCFSKMISTSTDARLSGCRQDVMGFPALRALELKDVSFDDVLFNNFLAALRFRLDYGAPLQKLVLDECDGLLDDDLRLFQELVADVKIRL</sequence>
<dbReference type="SUPFAM" id="SSF52047">
    <property type="entry name" value="RNI-like"/>
    <property type="match status" value="1"/>
</dbReference>
<dbReference type="EMBL" id="JBBXMP010000083">
    <property type="protein sequence ID" value="KAL0063348.1"/>
    <property type="molecule type" value="Genomic_DNA"/>
</dbReference>
<comment type="caution">
    <text evidence="1">The sequence shown here is derived from an EMBL/GenBank/DDBJ whole genome shotgun (WGS) entry which is preliminary data.</text>
</comment>
<reference evidence="1 2" key="1">
    <citation type="submission" date="2024-05" db="EMBL/GenBank/DDBJ databases">
        <title>A draft genome resource for the thread blight pathogen Marasmius tenuissimus strain MS-2.</title>
        <authorList>
            <person name="Yulfo-Soto G.E."/>
            <person name="Baruah I.K."/>
            <person name="Amoako-Attah I."/>
            <person name="Bukari Y."/>
            <person name="Meinhardt L.W."/>
            <person name="Bailey B.A."/>
            <person name="Cohen S.P."/>
        </authorList>
    </citation>
    <scope>NUCLEOTIDE SEQUENCE [LARGE SCALE GENOMIC DNA]</scope>
    <source>
        <strain evidence="1 2">MS-2</strain>
    </source>
</reference>
<dbReference type="InterPro" id="IPR017900">
    <property type="entry name" value="4Fe4S_Fe_S_CS"/>
</dbReference>
<evidence type="ECO:0000313" key="2">
    <source>
        <dbReference type="Proteomes" id="UP001437256"/>
    </source>
</evidence>
<keyword evidence="2" id="KW-1185">Reference proteome</keyword>
<gene>
    <name evidence="1" type="ORF">AAF712_009743</name>
</gene>
<dbReference type="PROSITE" id="PS00198">
    <property type="entry name" value="4FE4S_FER_1"/>
    <property type="match status" value="1"/>
</dbReference>
<proteinExistence type="predicted"/>